<dbReference type="SUPFAM" id="SSF51395">
    <property type="entry name" value="FMN-linked oxidoreductases"/>
    <property type="match status" value="1"/>
</dbReference>
<dbReference type="PANTHER" id="PTHR10578:SF107">
    <property type="entry name" value="2-HYDROXYACID OXIDASE 1"/>
    <property type="match status" value="1"/>
</dbReference>
<evidence type="ECO:0000256" key="3">
    <source>
        <dbReference type="ARBA" id="ARBA00022643"/>
    </source>
</evidence>
<proteinExistence type="inferred from homology"/>
<keyword evidence="3" id="KW-0288">FMN</keyword>
<dbReference type="CDD" id="cd02809">
    <property type="entry name" value="alpha_hydroxyacid_oxid_FMN"/>
    <property type="match status" value="1"/>
</dbReference>
<evidence type="ECO:0000256" key="5">
    <source>
        <dbReference type="ARBA" id="ARBA00024042"/>
    </source>
</evidence>
<dbReference type="PROSITE" id="PS51349">
    <property type="entry name" value="FMN_HYDROXY_ACID_DH_2"/>
    <property type="match status" value="1"/>
</dbReference>
<dbReference type="Proteomes" id="UP000306441">
    <property type="component" value="Unassembled WGS sequence"/>
</dbReference>
<dbReference type="Gene3D" id="3.20.20.70">
    <property type="entry name" value="Aldolase class I"/>
    <property type="match status" value="1"/>
</dbReference>
<evidence type="ECO:0000256" key="4">
    <source>
        <dbReference type="ARBA" id="ARBA00023002"/>
    </source>
</evidence>
<dbReference type="Pfam" id="PF01070">
    <property type="entry name" value="FMN_dh"/>
    <property type="match status" value="1"/>
</dbReference>
<dbReference type="InterPro" id="IPR000262">
    <property type="entry name" value="FMN-dep_DH"/>
</dbReference>
<organism evidence="7 8">
    <name type="scientific">Ollibium composti</name>
    <dbReference type="NCBI Taxonomy" id="2675109"/>
    <lineage>
        <taxon>Bacteria</taxon>
        <taxon>Pseudomonadati</taxon>
        <taxon>Pseudomonadota</taxon>
        <taxon>Alphaproteobacteria</taxon>
        <taxon>Hyphomicrobiales</taxon>
        <taxon>Phyllobacteriaceae</taxon>
        <taxon>Ollibium</taxon>
    </lineage>
</organism>
<dbReference type="InterPro" id="IPR013785">
    <property type="entry name" value="Aldolase_TIM"/>
</dbReference>
<comment type="caution">
    <text evidence="7">The sequence shown here is derived from an EMBL/GenBank/DDBJ whole genome shotgun (WGS) entry which is preliminary data.</text>
</comment>
<dbReference type="EMBL" id="SSNY01000012">
    <property type="protein sequence ID" value="THF55227.1"/>
    <property type="molecule type" value="Genomic_DNA"/>
</dbReference>
<dbReference type="PANTHER" id="PTHR10578">
    <property type="entry name" value="S -2-HYDROXY-ACID OXIDASE-RELATED"/>
    <property type="match status" value="1"/>
</dbReference>
<dbReference type="PIRSF" id="PIRSF000138">
    <property type="entry name" value="Al-hdrx_acd_dh"/>
    <property type="match status" value="1"/>
</dbReference>
<keyword evidence="8" id="KW-1185">Reference proteome</keyword>
<keyword evidence="4" id="KW-0560">Oxidoreductase</keyword>
<protein>
    <submittedName>
        <fullName evidence="7">Alpha-hydroxy-acid oxidizing protein</fullName>
    </submittedName>
</protein>
<dbReference type="RefSeq" id="WP_136359652.1">
    <property type="nucleotide sequence ID" value="NZ_SSNY01000012.1"/>
</dbReference>
<accession>A0ABY2Q4J9</accession>
<dbReference type="InterPro" id="IPR037396">
    <property type="entry name" value="FMN_HAD"/>
</dbReference>
<evidence type="ECO:0000256" key="2">
    <source>
        <dbReference type="ARBA" id="ARBA00022630"/>
    </source>
</evidence>
<name>A0ABY2Q4J9_9HYPH</name>
<evidence type="ECO:0000259" key="6">
    <source>
        <dbReference type="PROSITE" id="PS51349"/>
    </source>
</evidence>
<dbReference type="InterPro" id="IPR008259">
    <property type="entry name" value="FMN_hydac_DH_AS"/>
</dbReference>
<feature type="domain" description="FMN hydroxy acid dehydrogenase" evidence="6">
    <location>
        <begin position="9"/>
        <end position="391"/>
    </location>
</feature>
<gene>
    <name evidence="7" type="ORF">E6C48_18435</name>
</gene>
<keyword evidence="2" id="KW-0285">Flavoprotein</keyword>
<evidence type="ECO:0000256" key="1">
    <source>
        <dbReference type="ARBA" id="ARBA00001917"/>
    </source>
</evidence>
<comment type="cofactor">
    <cofactor evidence="1">
        <name>FMN</name>
        <dbReference type="ChEBI" id="CHEBI:58210"/>
    </cofactor>
</comment>
<evidence type="ECO:0000313" key="8">
    <source>
        <dbReference type="Proteomes" id="UP000306441"/>
    </source>
</evidence>
<evidence type="ECO:0000313" key="7">
    <source>
        <dbReference type="EMBL" id="THF55227.1"/>
    </source>
</evidence>
<comment type="similarity">
    <text evidence="5">Belongs to the FMN-dependent alpha-hydroxy acid dehydrogenase family.</text>
</comment>
<dbReference type="PROSITE" id="PS00557">
    <property type="entry name" value="FMN_HYDROXY_ACID_DH_1"/>
    <property type="match status" value="1"/>
</dbReference>
<dbReference type="InterPro" id="IPR012133">
    <property type="entry name" value="Alpha-hydoxy_acid_DH_FMN"/>
</dbReference>
<sequence length="391" mass="42182">MSRRFHGGADIRRALSIAELRHMAERRLPGFVFEYLEGGAEEEVTLRRNRAVFDRLEFVPRTLVAGKTVNTATTFFGTRAALPLAVAPTGFCGLFARDGDLALARAAAATGIPFIQSTVSNAPLEKVAATAGLSHWMQIYVFRSQSFMESLIARARAANCDALVVTADATVFGNREWDRRNYRAGTDPTLMNKLETLCHPRWLLDVLSRGIPTFGNLVEALPPDRRDLAAAATWSRDEIDADLDWEKLARIRALWPGKLLLKGVLSADDAERAQAEGVDGIVVSNHGGRQLDGSVSPMSVLPEIVSRLGGKTTILIDSGFRRGTDIVKALALGADGVLVGRATLYGLAAGGEAGAARALAILAEEIRRTLSLLGRPRLDALDPSCLREGSL</sequence>
<reference evidence="7 8" key="1">
    <citation type="submission" date="2019-04" db="EMBL/GenBank/DDBJ databases">
        <title>Mesorhizobium composti sp. nov., isolated from compost.</title>
        <authorList>
            <person name="Lin S.-Y."/>
            <person name="Hameed A."/>
            <person name="Hsieh Y.-T."/>
            <person name="Young C.-C."/>
        </authorList>
    </citation>
    <scope>NUCLEOTIDE SEQUENCE [LARGE SCALE GENOMIC DNA]</scope>
    <source>
        <strain evidence="7 8">CC-YTH430</strain>
    </source>
</reference>